<reference evidence="1" key="1">
    <citation type="submission" date="2022-07" db="EMBL/GenBank/DDBJ databases">
        <authorList>
            <person name="Macas J."/>
            <person name="Novak P."/>
            <person name="Neumann P."/>
        </authorList>
    </citation>
    <scope>NUCLEOTIDE SEQUENCE</scope>
</reference>
<comment type="caution">
    <text evidence="1">The sequence shown here is derived from an EMBL/GenBank/DDBJ whole genome shotgun (WGS) entry which is preliminary data.</text>
</comment>
<dbReference type="Proteomes" id="UP001152523">
    <property type="component" value="Unassembled WGS sequence"/>
</dbReference>
<sequence length="111" mass="11128">MKAGALAVEHRIGGASVGPVGQPEVSEALRDGERVSLPAPLLEEAQRLVGVVGVAGHEREVEAALDNDGELDGPGVGVGRNHGAGRVVVADEREGAGVEAGHVGHAGETEC</sequence>
<dbReference type="EMBL" id="CAMAPF010000261">
    <property type="protein sequence ID" value="CAH9116011.1"/>
    <property type="molecule type" value="Genomic_DNA"/>
</dbReference>
<organism evidence="1 2">
    <name type="scientific">Cuscuta epithymum</name>
    <dbReference type="NCBI Taxonomy" id="186058"/>
    <lineage>
        <taxon>Eukaryota</taxon>
        <taxon>Viridiplantae</taxon>
        <taxon>Streptophyta</taxon>
        <taxon>Embryophyta</taxon>
        <taxon>Tracheophyta</taxon>
        <taxon>Spermatophyta</taxon>
        <taxon>Magnoliopsida</taxon>
        <taxon>eudicotyledons</taxon>
        <taxon>Gunneridae</taxon>
        <taxon>Pentapetalae</taxon>
        <taxon>asterids</taxon>
        <taxon>lamiids</taxon>
        <taxon>Solanales</taxon>
        <taxon>Convolvulaceae</taxon>
        <taxon>Cuscuteae</taxon>
        <taxon>Cuscuta</taxon>
        <taxon>Cuscuta subgen. Cuscuta</taxon>
    </lineage>
</organism>
<keyword evidence="2" id="KW-1185">Reference proteome</keyword>
<gene>
    <name evidence="1" type="ORF">CEPIT_LOCUS21353</name>
</gene>
<evidence type="ECO:0000313" key="2">
    <source>
        <dbReference type="Proteomes" id="UP001152523"/>
    </source>
</evidence>
<protein>
    <submittedName>
        <fullName evidence="1">Uncharacterized protein</fullName>
    </submittedName>
</protein>
<name>A0AAV0E3C2_9ASTE</name>
<evidence type="ECO:0000313" key="1">
    <source>
        <dbReference type="EMBL" id="CAH9116011.1"/>
    </source>
</evidence>
<accession>A0AAV0E3C2</accession>
<dbReference type="AlphaFoldDB" id="A0AAV0E3C2"/>
<proteinExistence type="predicted"/>